<dbReference type="PROSITE" id="PS51257">
    <property type="entry name" value="PROKAR_LIPOPROTEIN"/>
    <property type="match status" value="1"/>
</dbReference>
<evidence type="ECO:0000313" key="2">
    <source>
        <dbReference type="Proteomes" id="UP001056455"/>
    </source>
</evidence>
<dbReference type="EMBL" id="CP099489">
    <property type="protein sequence ID" value="USQ80727.1"/>
    <property type="molecule type" value="Genomic_DNA"/>
</dbReference>
<organism evidence="1 2">
    <name type="scientific">Ornithinimicrobium faecis</name>
    <dbReference type="NCBI Taxonomy" id="2934158"/>
    <lineage>
        <taxon>Bacteria</taxon>
        <taxon>Bacillati</taxon>
        <taxon>Actinomycetota</taxon>
        <taxon>Actinomycetes</taxon>
        <taxon>Micrococcales</taxon>
        <taxon>Ornithinimicrobiaceae</taxon>
        <taxon>Ornithinimicrobium</taxon>
    </lineage>
</organism>
<dbReference type="Proteomes" id="UP001056455">
    <property type="component" value="Chromosome"/>
</dbReference>
<dbReference type="RefSeq" id="WP_252594109.1">
    <property type="nucleotide sequence ID" value="NZ_CP099489.1"/>
</dbReference>
<reference evidence="1" key="1">
    <citation type="submission" date="2022-06" db="EMBL/GenBank/DDBJ databases">
        <title>Ornithinimicrobium HY1793.</title>
        <authorList>
            <person name="Huang Y."/>
        </authorList>
    </citation>
    <scope>NUCLEOTIDE SEQUENCE</scope>
    <source>
        <strain evidence="1">HY1793</strain>
    </source>
</reference>
<sequence length="143" mass="15381">MELTEGRDRWWSVGLLVIALLVTVAACGTGGGAQAGDPGATTGPGEDKVVAVHDEVRFYPACGNEVLRYEGLELYMLLPEEDIETLRLGHGTSVQAPVVAPPGPGEDVGTLTVYGDGYARFVSDNGEFDVWLTPEHRDYNWVC</sequence>
<accession>A0ABY4YX88</accession>
<protein>
    <recommendedName>
        <fullName evidence="3">Lipoprotein</fullName>
    </recommendedName>
</protein>
<name>A0ABY4YX88_9MICO</name>
<evidence type="ECO:0000313" key="1">
    <source>
        <dbReference type="EMBL" id="USQ80727.1"/>
    </source>
</evidence>
<proteinExistence type="predicted"/>
<keyword evidence="2" id="KW-1185">Reference proteome</keyword>
<evidence type="ECO:0008006" key="3">
    <source>
        <dbReference type="Google" id="ProtNLM"/>
    </source>
</evidence>
<gene>
    <name evidence="1" type="ORF">NF556_03450</name>
</gene>